<dbReference type="PANTHER" id="PTHR23335">
    <property type="entry name" value="CALMODULIN-BINDING TRANSCRIPTION ACTIVATOR CAMTA"/>
    <property type="match status" value="1"/>
</dbReference>
<organism evidence="1 2">
    <name type="scientific">Trifolium medium</name>
    <dbReference type="NCBI Taxonomy" id="97028"/>
    <lineage>
        <taxon>Eukaryota</taxon>
        <taxon>Viridiplantae</taxon>
        <taxon>Streptophyta</taxon>
        <taxon>Embryophyta</taxon>
        <taxon>Tracheophyta</taxon>
        <taxon>Spermatophyta</taxon>
        <taxon>Magnoliopsida</taxon>
        <taxon>eudicotyledons</taxon>
        <taxon>Gunneridae</taxon>
        <taxon>Pentapetalae</taxon>
        <taxon>rosids</taxon>
        <taxon>fabids</taxon>
        <taxon>Fabales</taxon>
        <taxon>Fabaceae</taxon>
        <taxon>Papilionoideae</taxon>
        <taxon>50 kb inversion clade</taxon>
        <taxon>NPAAA clade</taxon>
        <taxon>Hologalegina</taxon>
        <taxon>IRL clade</taxon>
        <taxon>Trifolieae</taxon>
        <taxon>Trifolium</taxon>
    </lineage>
</organism>
<dbReference type="GO" id="GO:0005634">
    <property type="term" value="C:nucleus"/>
    <property type="evidence" value="ECO:0007669"/>
    <property type="project" value="TreeGrafter"/>
</dbReference>
<comment type="caution">
    <text evidence="1">The sequence shown here is derived from an EMBL/GenBank/DDBJ whole genome shotgun (WGS) entry which is preliminary data.</text>
</comment>
<proteinExistence type="predicted"/>
<dbReference type="GO" id="GO:0006357">
    <property type="term" value="P:regulation of transcription by RNA polymerase II"/>
    <property type="evidence" value="ECO:0007669"/>
    <property type="project" value="TreeGrafter"/>
</dbReference>
<sequence length="81" mass="8222">MIVTLQSAGAKSYLVTDPTSEDPGGVTAADLASKSGYEGLAAFLAEKSLVEHFSDMKVAGNATGSLQTTTDVAVIPGNFAE</sequence>
<dbReference type="AlphaFoldDB" id="A0A392TGZ6"/>
<evidence type="ECO:0000313" key="2">
    <source>
        <dbReference type="Proteomes" id="UP000265520"/>
    </source>
</evidence>
<protein>
    <submittedName>
        <fullName evidence="1">Calmodulin-binding transcription activator 5</fullName>
    </submittedName>
</protein>
<feature type="non-terminal residue" evidence="1">
    <location>
        <position position="81"/>
    </location>
</feature>
<dbReference type="GO" id="GO:0003690">
    <property type="term" value="F:double-stranded DNA binding"/>
    <property type="evidence" value="ECO:0007669"/>
    <property type="project" value="TreeGrafter"/>
</dbReference>
<accession>A0A392TGZ6</accession>
<dbReference type="GO" id="GO:0003712">
    <property type="term" value="F:transcription coregulator activity"/>
    <property type="evidence" value="ECO:0007669"/>
    <property type="project" value="TreeGrafter"/>
</dbReference>
<evidence type="ECO:0000313" key="1">
    <source>
        <dbReference type="EMBL" id="MCI60411.1"/>
    </source>
</evidence>
<dbReference type="EMBL" id="LXQA010580964">
    <property type="protein sequence ID" value="MCI60411.1"/>
    <property type="molecule type" value="Genomic_DNA"/>
</dbReference>
<keyword evidence="2" id="KW-1185">Reference proteome</keyword>
<dbReference type="PANTHER" id="PTHR23335:SF3">
    <property type="entry name" value="CALMODULIN-BINDING TRANSCRIPTION ACTIVATOR 5"/>
    <property type="match status" value="1"/>
</dbReference>
<dbReference type="Proteomes" id="UP000265520">
    <property type="component" value="Unassembled WGS sequence"/>
</dbReference>
<reference evidence="1 2" key="1">
    <citation type="journal article" date="2018" name="Front. Plant Sci.">
        <title>Red Clover (Trifolium pratense) and Zigzag Clover (T. medium) - A Picture of Genomic Similarities and Differences.</title>
        <authorList>
            <person name="Dluhosova J."/>
            <person name="Istvanek J."/>
            <person name="Nedelnik J."/>
            <person name="Repkova J."/>
        </authorList>
    </citation>
    <scope>NUCLEOTIDE SEQUENCE [LARGE SCALE GENOMIC DNA]</scope>
    <source>
        <strain evidence="2">cv. 10/8</strain>
        <tissue evidence="1">Leaf</tissue>
    </source>
</reference>
<name>A0A392TGZ6_9FABA</name>